<feature type="signal peptide" evidence="5">
    <location>
        <begin position="1"/>
        <end position="21"/>
    </location>
</feature>
<reference evidence="7 8" key="1">
    <citation type="submission" date="2017-07" db="EMBL/GenBank/DDBJ databases">
        <authorList>
            <person name="Talla V."/>
            <person name="Backstrom N."/>
        </authorList>
    </citation>
    <scope>NUCLEOTIDE SEQUENCE [LARGE SCALE GENOMIC DNA]</scope>
</reference>
<dbReference type="InterPro" id="IPR009003">
    <property type="entry name" value="Peptidase_S1_PA"/>
</dbReference>
<dbReference type="InterPro" id="IPR018114">
    <property type="entry name" value="TRYPSIN_HIS"/>
</dbReference>
<dbReference type="PANTHER" id="PTHR24276">
    <property type="entry name" value="POLYSERASE-RELATED"/>
    <property type="match status" value="1"/>
</dbReference>
<name>A0A5E4Q4B4_9NEOP</name>
<dbReference type="GO" id="GO:0004252">
    <property type="term" value="F:serine-type endopeptidase activity"/>
    <property type="evidence" value="ECO:0007669"/>
    <property type="project" value="InterPro"/>
</dbReference>
<dbReference type="PROSITE" id="PS00134">
    <property type="entry name" value="TRYPSIN_HIS"/>
    <property type="match status" value="1"/>
</dbReference>
<keyword evidence="5" id="KW-0732">Signal</keyword>
<feature type="chain" id="PRO_5023035151" description="Peptidase S1 domain-containing protein" evidence="5">
    <location>
        <begin position="22"/>
        <end position="89"/>
    </location>
</feature>
<accession>A0A5E4Q4B4</accession>
<sequence>MMKTHFLLLFVLIFLQNESYGEEDEPGPEDGKIVGRYKTNIIEIPYQVLLVSTKNKNFYYCGGSILSEKYILTAAHCVVGIDEFHQRCQ</sequence>
<dbReference type="EMBL" id="FZQP02001226">
    <property type="protein sequence ID" value="VVC92086.1"/>
    <property type="molecule type" value="Genomic_DNA"/>
</dbReference>
<dbReference type="Pfam" id="PF00089">
    <property type="entry name" value="Trypsin"/>
    <property type="match status" value="1"/>
</dbReference>
<dbReference type="AlphaFoldDB" id="A0A5E4Q4B4"/>
<feature type="domain" description="Peptidase S1" evidence="6">
    <location>
        <begin position="33"/>
        <end position="80"/>
    </location>
</feature>
<evidence type="ECO:0000256" key="3">
    <source>
        <dbReference type="ARBA" id="ARBA00022825"/>
    </source>
</evidence>
<gene>
    <name evidence="7" type="ORF">LSINAPIS_LOCUS4606</name>
</gene>
<keyword evidence="4" id="KW-1015">Disulfide bond</keyword>
<keyword evidence="8" id="KW-1185">Reference proteome</keyword>
<dbReference type="InterPro" id="IPR001254">
    <property type="entry name" value="Trypsin_dom"/>
</dbReference>
<organism evidence="7 8">
    <name type="scientific">Leptidea sinapis</name>
    <dbReference type="NCBI Taxonomy" id="189913"/>
    <lineage>
        <taxon>Eukaryota</taxon>
        <taxon>Metazoa</taxon>
        <taxon>Ecdysozoa</taxon>
        <taxon>Arthropoda</taxon>
        <taxon>Hexapoda</taxon>
        <taxon>Insecta</taxon>
        <taxon>Pterygota</taxon>
        <taxon>Neoptera</taxon>
        <taxon>Endopterygota</taxon>
        <taxon>Lepidoptera</taxon>
        <taxon>Glossata</taxon>
        <taxon>Ditrysia</taxon>
        <taxon>Papilionoidea</taxon>
        <taxon>Pieridae</taxon>
        <taxon>Dismorphiinae</taxon>
        <taxon>Leptidea</taxon>
    </lineage>
</organism>
<evidence type="ECO:0000313" key="8">
    <source>
        <dbReference type="Proteomes" id="UP000324832"/>
    </source>
</evidence>
<dbReference type="InterPro" id="IPR050430">
    <property type="entry name" value="Peptidase_S1"/>
</dbReference>
<evidence type="ECO:0000256" key="5">
    <source>
        <dbReference type="SAM" id="SignalP"/>
    </source>
</evidence>
<dbReference type="Proteomes" id="UP000324832">
    <property type="component" value="Unassembled WGS sequence"/>
</dbReference>
<dbReference type="Gene3D" id="2.40.10.10">
    <property type="entry name" value="Trypsin-like serine proteases"/>
    <property type="match status" value="1"/>
</dbReference>
<keyword evidence="1" id="KW-0645">Protease</keyword>
<keyword evidence="2" id="KW-0378">Hydrolase</keyword>
<dbReference type="SUPFAM" id="SSF50494">
    <property type="entry name" value="Trypsin-like serine proteases"/>
    <property type="match status" value="1"/>
</dbReference>
<dbReference type="PANTHER" id="PTHR24276:SF98">
    <property type="entry name" value="FI18310P1-RELATED"/>
    <property type="match status" value="1"/>
</dbReference>
<dbReference type="InterPro" id="IPR043504">
    <property type="entry name" value="Peptidase_S1_PA_chymotrypsin"/>
</dbReference>
<proteinExistence type="predicted"/>
<protein>
    <recommendedName>
        <fullName evidence="6">Peptidase S1 domain-containing protein</fullName>
    </recommendedName>
</protein>
<dbReference type="GO" id="GO:0006508">
    <property type="term" value="P:proteolysis"/>
    <property type="evidence" value="ECO:0007669"/>
    <property type="project" value="UniProtKB-KW"/>
</dbReference>
<evidence type="ECO:0000256" key="1">
    <source>
        <dbReference type="ARBA" id="ARBA00022670"/>
    </source>
</evidence>
<evidence type="ECO:0000256" key="2">
    <source>
        <dbReference type="ARBA" id="ARBA00022801"/>
    </source>
</evidence>
<keyword evidence="3" id="KW-0720">Serine protease</keyword>
<evidence type="ECO:0000256" key="4">
    <source>
        <dbReference type="ARBA" id="ARBA00023157"/>
    </source>
</evidence>
<evidence type="ECO:0000259" key="6">
    <source>
        <dbReference type="Pfam" id="PF00089"/>
    </source>
</evidence>
<evidence type="ECO:0000313" key="7">
    <source>
        <dbReference type="EMBL" id="VVC92086.1"/>
    </source>
</evidence>